<feature type="signal peptide" evidence="2">
    <location>
        <begin position="1"/>
        <end position="25"/>
    </location>
</feature>
<feature type="compositionally biased region" description="Pro residues" evidence="1">
    <location>
        <begin position="79"/>
        <end position="90"/>
    </location>
</feature>
<keyword evidence="2" id="KW-0732">Signal</keyword>
<dbReference type="Gene3D" id="2.40.170.10">
    <property type="entry name" value="Porin, LamB type"/>
    <property type="match status" value="1"/>
</dbReference>
<protein>
    <submittedName>
        <fullName evidence="3">Carbohydrate porin</fullName>
    </submittedName>
</protein>
<dbReference type="InterPro" id="IPR003192">
    <property type="entry name" value="Porin_LamB"/>
</dbReference>
<feature type="compositionally biased region" description="Low complexity" evidence="1">
    <location>
        <begin position="36"/>
        <end position="65"/>
    </location>
</feature>
<evidence type="ECO:0000256" key="1">
    <source>
        <dbReference type="SAM" id="MobiDB-lite"/>
    </source>
</evidence>
<evidence type="ECO:0000313" key="4">
    <source>
        <dbReference type="Proteomes" id="UP001139031"/>
    </source>
</evidence>
<dbReference type="Proteomes" id="UP001139031">
    <property type="component" value="Unassembled WGS sequence"/>
</dbReference>
<keyword evidence="4" id="KW-1185">Reference proteome</keyword>
<feature type="region of interest" description="Disordered" evidence="1">
    <location>
        <begin position="21"/>
        <end position="116"/>
    </location>
</feature>
<dbReference type="Pfam" id="PF02264">
    <property type="entry name" value="LamB"/>
    <property type="match status" value="1"/>
</dbReference>
<dbReference type="InterPro" id="IPR036998">
    <property type="entry name" value="Porin_LamB_sf"/>
</dbReference>
<name>A0ABS7U1E1_9BACT</name>
<dbReference type="RefSeq" id="WP_224196070.1">
    <property type="nucleotide sequence ID" value="NZ_JAIRAU010000047.1"/>
</dbReference>
<evidence type="ECO:0000256" key="2">
    <source>
        <dbReference type="SAM" id="SignalP"/>
    </source>
</evidence>
<accession>A0ABS7U1E1</accession>
<proteinExistence type="predicted"/>
<comment type="caution">
    <text evidence="3">The sequence shown here is derived from an EMBL/GenBank/DDBJ whole genome shotgun (WGS) entry which is preliminary data.</text>
</comment>
<sequence>MRRDLRPVLSLAVAFLGAAVSPAAAAQSPPAPPTTSQPTASTPPVTPEPTEAVPADSPTEVATEPEPAPDGPDEATPREAPPPAPVPEPAVKPDKKPAARGPHPHDPNSPPGLADGFHFGSYGRVIAGGDAAGRAGRNGDIVARGSRLDEANYAELELRREDYWKSTGAYTRIVATTAFANPIFHYNGQFAAALAIRNLYLEVRNAGLKGLSFWAGARMYRGDDIYLLDFWPLDNLNTVGGGVGYTFKTGTELKFHAGLNQPTDPYYRQTILRPPTYNQFGQAEVAILDRQKLVSSVKLSHVWPIGASGGVKGILYGELHYVPEGQREVENKVYEQVPKDKGFVGGAQISAFTGKRSTYVNLTARFASGLAAYGELNAPRQLRPDRLTTGAYEMLVTLSGNWERGPFGLLMGSYYRQFRNASRTLDWDDLNEGIVIVRPQVWFAKIAGVALEASYQAQQRGVATEAEPDLFKPVFAQMGRFGLIPFITPGGPGAFQRPHIRLIYLLTVRDAAARSFYPADDKFARRGVDHFIGVGAEWWFGSTSYFR</sequence>
<dbReference type="EMBL" id="JAIRAU010000047">
    <property type="protein sequence ID" value="MBZ5714342.1"/>
    <property type="molecule type" value="Genomic_DNA"/>
</dbReference>
<evidence type="ECO:0000313" key="3">
    <source>
        <dbReference type="EMBL" id="MBZ5714342.1"/>
    </source>
</evidence>
<dbReference type="SUPFAM" id="SSF56935">
    <property type="entry name" value="Porins"/>
    <property type="match status" value="1"/>
</dbReference>
<feature type="chain" id="PRO_5045954769" evidence="2">
    <location>
        <begin position="26"/>
        <end position="547"/>
    </location>
</feature>
<reference evidence="3" key="1">
    <citation type="submission" date="2021-08" db="EMBL/GenBank/DDBJ databases">
        <authorList>
            <person name="Stevens D.C."/>
        </authorList>
    </citation>
    <scope>NUCLEOTIDE SEQUENCE</scope>
    <source>
        <strain evidence="3">DSM 53165</strain>
    </source>
</reference>
<gene>
    <name evidence="3" type="ORF">K7C98_34360</name>
</gene>
<organism evidence="3 4">
    <name type="scientific">Nannocystis pusilla</name>
    <dbReference type="NCBI Taxonomy" id="889268"/>
    <lineage>
        <taxon>Bacteria</taxon>
        <taxon>Pseudomonadati</taxon>
        <taxon>Myxococcota</taxon>
        <taxon>Polyangia</taxon>
        <taxon>Nannocystales</taxon>
        <taxon>Nannocystaceae</taxon>
        <taxon>Nannocystis</taxon>
    </lineage>
</organism>